<evidence type="ECO:0000256" key="3">
    <source>
        <dbReference type="ARBA" id="ARBA00022499"/>
    </source>
</evidence>
<keyword evidence="5" id="KW-0805">Transcription regulation</keyword>
<evidence type="ECO:0000256" key="9">
    <source>
        <dbReference type="ARBA" id="ARBA00023242"/>
    </source>
</evidence>
<feature type="compositionally biased region" description="Polar residues" evidence="12">
    <location>
        <begin position="278"/>
        <end position="291"/>
    </location>
</feature>
<dbReference type="GO" id="GO:0007417">
    <property type="term" value="P:central nervous system development"/>
    <property type="evidence" value="ECO:0007669"/>
    <property type="project" value="TreeGrafter"/>
</dbReference>
<feature type="compositionally biased region" description="Basic and acidic residues" evidence="12">
    <location>
        <begin position="677"/>
        <end position="695"/>
    </location>
</feature>
<keyword evidence="11" id="KW-0175">Coiled coil</keyword>
<evidence type="ECO:0000256" key="4">
    <source>
        <dbReference type="ARBA" id="ARBA00022782"/>
    </source>
</evidence>
<feature type="domain" description="HMG box" evidence="13">
    <location>
        <begin position="474"/>
        <end position="542"/>
    </location>
</feature>
<protein>
    <submittedName>
        <fullName evidence="14">SRY-box transcription factor 6</fullName>
    </submittedName>
</protein>
<dbReference type="Ensembl" id="ENSLCAT00010006145.1">
    <property type="protein sequence ID" value="ENSLCAP00010005994.1"/>
    <property type="gene ID" value="ENSLCAG00010002885.1"/>
</dbReference>
<dbReference type="Gene3D" id="1.10.30.10">
    <property type="entry name" value="High mobility group box domain"/>
    <property type="match status" value="1"/>
</dbReference>
<dbReference type="AlphaFoldDB" id="A0A4W6C527"/>
<dbReference type="PANTHER" id="PTHR45789:SF1">
    <property type="entry name" value="TRANSCRIPTION FACTOR SOX-6"/>
    <property type="match status" value="1"/>
</dbReference>
<evidence type="ECO:0000256" key="7">
    <source>
        <dbReference type="ARBA" id="ARBA00023159"/>
    </source>
</evidence>
<keyword evidence="9 10" id="KW-0539">Nucleus</keyword>
<feature type="compositionally biased region" description="Acidic residues" evidence="12">
    <location>
        <begin position="663"/>
        <end position="676"/>
    </location>
</feature>
<evidence type="ECO:0000259" key="13">
    <source>
        <dbReference type="PROSITE" id="PS50118"/>
    </source>
</evidence>
<keyword evidence="8" id="KW-0804">Transcription</keyword>
<feature type="compositionally biased region" description="Gly residues" evidence="12">
    <location>
        <begin position="641"/>
        <end position="653"/>
    </location>
</feature>
<name>A0A4W6C527_LATCA</name>
<gene>
    <name evidence="14" type="primary">SOX6</name>
    <name evidence="14" type="synonym">LOC108894912</name>
</gene>
<dbReference type="FunFam" id="1.10.30.10:FF:000003">
    <property type="entry name" value="Putative transcription factor SOX-6"/>
    <property type="match status" value="1"/>
</dbReference>
<dbReference type="GO" id="GO:0005634">
    <property type="term" value="C:nucleus"/>
    <property type="evidence" value="ECO:0007669"/>
    <property type="project" value="UniProtKB-SubCell"/>
</dbReference>
<evidence type="ECO:0000256" key="12">
    <source>
        <dbReference type="SAM" id="MobiDB-lite"/>
    </source>
</evidence>
<evidence type="ECO:0000313" key="15">
    <source>
        <dbReference type="Proteomes" id="UP000314980"/>
    </source>
</evidence>
<dbReference type="Proteomes" id="UP000314980">
    <property type="component" value="Unassembled WGS sequence"/>
</dbReference>
<keyword evidence="6 10" id="KW-0238">DNA-binding</keyword>
<dbReference type="GO" id="GO:0032332">
    <property type="term" value="P:positive regulation of chondrocyte differentiation"/>
    <property type="evidence" value="ECO:0007669"/>
    <property type="project" value="TreeGrafter"/>
</dbReference>
<comment type="subcellular location">
    <subcellularLocation>
        <location evidence="1">Nucleus</location>
    </subcellularLocation>
</comment>
<dbReference type="InterPro" id="IPR009071">
    <property type="entry name" value="HMG_box_dom"/>
</dbReference>
<evidence type="ECO:0000256" key="6">
    <source>
        <dbReference type="ARBA" id="ARBA00023125"/>
    </source>
</evidence>
<keyword evidence="2" id="KW-0217">Developmental protein</keyword>
<dbReference type="GO" id="GO:0000978">
    <property type="term" value="F:RNA polymerase II cis-regulatory region sequence-specific DNA binding"/>
    <property type="evidence" value="ECO:0007669"/>
    <property type="project" value="TreeGrafter"/>
</dbReference>
<reference evidence="14" key="3">
    <citation type="submission" date="2025-09" db="UniProtKB">
        <authorList>
            <consortium name="Ensembl"/>
        </authorList>
    </citation>
    <scope>IDENTIFICATION</scope>
</reference>
<feature type="DNA-binding region" description="HMG box" evidence="10">
    <location>
        <begin position="474"/>
        <end position="542"/>
    </location>
</feature>
<keyword evidence="15" id="KW-1185">Reference proteome</keyword>
<reference evidence="15" key="1">
    <citation type="submission" date="2015-09" db="EMBL/GenBank/DDBJ databases">
        <authorList>
            <person name="Sai Rama Sridatta P."/>
        </authorList>
    </citation>
    <scope>NUCLEOTIDE SEQUENCE [LARGE SCALE GENOMIC DNA]</scope>
</reference>
<feature type="compositionally biased region" description="Polar residues" evidence="12">
    <location>
        <begin position="320"/>
        <end position="337"/>
    </location>
</feature>
<dbReference type="GO" id="GO:0045165">
    <property type="term" value="P:cell fate commitment"/>
    <property type="evidence" value="ECO:0007669"/>
    <property type="project" value="TreeGrafter"/>
</dbReference>
<dbReference type="SUPFAM" id="SSF47095">
    <property type="entry name" value="HMG-box"/>
    <property type="match status" value="1"/>
</dbReference>
<dbReference type="InterPro" id="IPR036910">
    <property type="entry name" value="HMG_box_dom_sf"/>
</dbReference>
<evidence type="ECO:0000256" key="1">
    <source>
        <dbReference type="ARBA" id="ARBA00004123"/>
    </source>
</evidence>
<sequence length="695" mass="76977">KISLLDNESSKGCSVYSYRTNSTSPHKPEECSRDCGEPMIGLAFGTPERRKGSLADVVDTLKQKKLVELTKTEQDEPSCMERLLSRDWKERVDRLNANELLGEVKGTPESLEEKERQLSTMIGQLINLREQLLAAHDEQKKMAASQLEKQRQQMELARQQQEQIARQQQQLLQQQQKINILQQQIQVQGHMPPLMIPVFPHDQRSLAAAAAAQQGFLFPPGMSYKPAGENYPMQFIPSTMAAAAASGLSPLQLQQLYAAQLASMQISPGAKMAPLPQAPNSSGPLSPSLHSDTFPLKQEEGSTQPLNLSARPKTAEALRSPTSPTQSLFPGNKTSPTGMGKGRIPSPIPSMGRNTSLDILSSLNSTALFGDQDAVMKAIQEARSMREQIQREQLHQHLEAKLSALSSMSLNNGNKERLHYETLSQHLGKLGEDAGKMVHRVIDLTRPEDLDGSNITEARVFREARGRNSNEPHIKRPMNAFMVWAKDERRKILQTFPDMHNSNISKILGSRWKAMTNQEKQPYYEEQARLSKIHLEKYPNYKYKPRPKRTCIIDGKKLRIGEYKQMMRSRRQEMRQFFVGPQPPIPLGSSPGGVGVYPGAITMATTATPSPHLTSDCSSNSASPEPAIPVIQSTYGVKSEPGGGGGSNGGGMGALDLPSDPTNGDDDMDMYEDFEDEPKSDYSSDHETREAVSAN</sequence>
<evidence type="ECO:0000313" key="14">
    <source>
        <dbReference type="Ensembl" id="ENSLCAP00010005994.1"/>
    </source>
</evidence>
<feature type="region of interest" description="Disordered" evidence="12">
    <location>
        <begin position="272"/>
        <end position="350"/>
    </location>
</feature>
<feature type="compositionally biased region" description="Polar residues" evidence="12">
    <location>
        <begin position="607"/>
        <end position="623"/>
    </location>
</feature>
<dbReference type="SMART" id="SM00398">
    <property type="entry name" value="HMG"/>
    <property type="match status" value="1"/>
</dbReference>
<dbReference type="Pfam" id="PF00505">
    <property type="entry name" value="HMG_box"/>
    <property type="match status" value="1"/>
</dbReference>
<dbReference type="InterPro" id="IPR051356">
    <property type="entry name" value="SOX/SOX-like_TF"/>
</dbReference>
<dbReference type="GeneTree" id="ENSGT00940000156433"/>
<keyword evidence="7" id="KW-0010">Activator</keyword>
<dbReference type="PROSITE" id="PS50118">
    <property type="entry name" value="HMG_BOX_2"/>
    <property type="match status" value="1"/>
</dbReference>
<accession>A0A4W6C527</accession>
<keyword evidence="3" id="KW-1017">Isopeptide bond</keyword>
<dbReference type="PANTHER" id="PTHR45789">
    <property type="entry name" value="FI18025P1"/>
    <property type="match status" value="1"/>
</dbReference>
<evidence type="ECO:0000256" key="8">
    <source>
        <dbReference type="ARBA" id="ARBA00023163"/>
    </source>
</evidence>
<dbReference type="GO" id="GO:0000981">
    <property type="term" value="F:DNA-binding transcription factor activity, RNA polymerase II-specific"/>
    <property type="evidence" value="ECO:0007669"/>
    <property type="project" value="TreeGrafter"/>
</dbReference>
<keyword evidence="4" id="KW-0221">Differentiation</keyword>
<reference evidence="14" key="2">
    <citation type="submission" date="2025-08" db="UniProtKB">
        <authorList>
            <consortium name="Ensembl"/>
        </authorList>
    </citation>
    <scope>IDENTIFICATION</scope>
</reference>
<feature type="region of interest" description="Disordered" evidence="12">
    <location>
        <begin position="607"/>
        <end position="695"/>
    </location>
</feature>
<feature type="coiled-coil region" evidence="11">
    <location>
        <begin position="111"/>
        <end position="184"/>
    </location>
</feature>
<organism evidence="14 15">
    <name type="scientific">Lates calcarifer</name>
    <name type="common">Barramundi</name>
    <name type="synonym">Holocentrus calcarifer</name>
    <dbReference type="NCBI Taxonomy" id="8187"/>
    <lineage>
        <taxon>Eukaryota</taxon>
        <taxon>Metazoa</taxon>
        <taxon>Chordata</taxon>
        <taxon>Craniata</taxon>
        <taxon>Vertebrata</taxon>
        <taxon>Euteleostomi</taxon>
        <taxon>Actinopterygii</taxon>
        <taxon>Neopterygii</taxon>
        <taxon>Teleostei</taxon>
        <taxon>Neoteleostei</taxon>
        <taxon>Acanthomorphata</taxon>
        <taxon>Carangaria</taxon>
        <taxon>Carangaria incertae sedis</taxon>
        <taxon>Centropomidae</taxon>
        <taxon>Lates</taxon>
    </lineage>
</organism>
<evidence type="ECO:0000256" key="10">
    <source>
        <dbReference type="PROSITE-ProRule" id="PRU00267"/>
    </source>
</evidence>
<proteinExistence type="predicted"/>
<evidence type="ECO:0000256" key="11">
    <source>
        <dbReference type="SAM" id="Coils"/>
    </source>
</evidence>
<dbReference type="CDD" id="cd22042">
    <property type="entry name" value="HMG-box_EGL13-like"/>
    <property type="match status" value="1"/>
</dbReference>
<evidence type="ECO:0000256" key="5">
    <source>
        <dbReference type="ARBA" id="ARBA00023015"/>
    </source>
</evidence>
<evidence type="ECO:0000256" key="2">
    <source>
        <dbReference type="ARBA" id="ARBA00022473"/>
    </source>
</evidence>